<evidence type="ECO:0000256" key="2">
    <source>
        <dbReference type="ARBA" id="ARBA00023002"/>
    </source>
</evidence>
<evidence type="ECO:0000313" key="4">
    <source>
        <dbReference type="EMBL" id="CAG8962043.1"/>
    </source>
</evidence>
<keyword evidence="2" id="KW-0560">Oxidoreductase</keyword>
<dbReference type="SUPFAM" id="SSF51735">
    <property type="entry name" value="NAD(P)-binding Rossmann-fold domains"/>
    <property type="match status" value="1"/>
</dbReference>
<dbReference type="InterPro" id="IPR036291">
    <property type="entry name" value="NAD(P)-bd_dom_sf"/>
</dbReference>
<reference evidence="4" key="1">
    <citation type="submission" date="2021-07" db="EMBL/GenBank/DDBJ databases">
        <authorList>
            <person name="Durling M."/>
        </authorList>
    </citation>
    <scope>NUCLEOTIDE SEQUENCE</scope>
</reference>
<dbReference type="PANTHER" id="PTHR24320">
    <property type="entry name" value="RETINOL DEHYDROGENASE"/>
    <property type="match status" value="1"/>
</dbReference>
<proteinExistence type="inferred from homology"/>
<gene>
    <name evidence="4" type="ORF">HYFRA_00005085</name>
</gene>
<evidence type="ECO:0000256" key="1">
    <source>
        <dbReference type="ARBA" id="ARBA00006484"/>
    </source>
</evidence>
<comment type="caution">
    <text evidence="4">The sequence shown here is derived from an EMBL/GenBank/DDBJ whole genome shotgun (WGS) entry which is preliminary data.</text>
</comment>
<sequence length="319" mass="34780">MASFNVDSTDIDVLNVFKKEVEVLITGPSQSGIGAQVAKSLASASPKLLVLAGRNEEKVAPVIQEIKAAHPSVDVVFVELDLLSNASIRNAVKKVQTITKNIDYLINNAGVMATRRFSLSEEGVESQFASNFLGPLLFTTLLLKESLVTSGDMILNVGSLGYQLDDVHFSDINYENGKMYNGWRAYGQAKSAQLLGTQALAKRLRGKGIPVLIAHPGVTLESKLFTNAAIDQEFFGEAYTIAIERNDGKPLPPQNTVSLKQAAGVILYTALNPKLRENSGVFIVENEIYNETQEYANNDADADKLWELSEKLLGEKFIV</sequence>
<organism evidence="4 5">
    <name type="scientific">Hymenoscyphus fraxineus</name>
    <dbReference type="NCBI Taxonomy" id="746836"/>
    <lineage>
        <taxon>Eukaryota</taxon>
        <taxon>Fungi</taxon>
        <taxon>Dikarya</taxon>
        <taxon>Ascomycota</taxon>
        <taxon>Pezizomycotina</taxon>
        <taxon>Leotiomycetes</taxon>
        <taxon>Helotiales</taxon>
        <taxon>Helotiaceae</taxon>
        <taxon>Hymenoscyphus</taxon>
    </lineage>
</organism>
<evidence type="ECO:0008006" key="6">
    <source>
        <dbReference type="Google" id="ProtNLM"/>
    </source>
</evidence>
<dbReference type="PRINTS" id="PR00081">
    <property type="entry name" value="GDHRDH"/>
</dbReference>
<dbReference type="Proteomes" id="UP000696280">
    <property type="component" value="Unassembled WGS sequence"/>
</dbReference>
<dbReference type="GO" id="GO:0016491">
    <property type="term" value="F:oxidoreductase activity"/>
    <property type="evidence" value="ECO:0007669"/>
    <property type="project" value="UniProtKB-KW"/>
</dbReference>
<dbReference type="InterPro" id="IPR002347">
    <property type="entry name" value="SDR_fam"/>
</dbReference>
<dbReference type="PANTHER" id="PTHR24320:SF283">
    <property type="entry name" value="RETINOL DEHYDROGENASE 11"/>
    <property type="match status" value="1"/>
</dbReference>
<accession>A0A9N9LCJ4</accession>
<dbReference type="Pfam" id="PF00106">
    <property type="entry name" value="adh_short"/>
    <property type="match status" value="1"/>
</dbReference>
<name>A0A9N9LCJ4_9HELO</name>
<evidence type="ECO:0000313" key="5">
    <source>
        <dbReference type="Proteomes" id="UP000696280"/>
    </source>
</evidence>
<evidence type="ECO:0000256" key="3">
    <source>
        <dbReference type="RuleBase" id="RU000363"/>
    </source>
</evidence>
<protein>
    <recommendedName>
        <fullName evidence="6">Short-chain dehydrogenase</fullName>
    </recommendedName>
</protein>
<keyword evidence="5" id="KW-1185">Reference proteome</keyword>
<comment type="similarity">
    <text evidence="1 3">Belongs to the short-chain dehydrogenases/reductases (SDR) family.</text>
</comment>
<dbReference type="AlphaFoldDB" id="A0A9N9LCJ4"/>
<dbReference type="Gene3D" id="3.40.50.720">
    <property type="entry name" value="NAD(P)-binding Rossmann-like Domain"/>
    <property type="match status" value="1"/>
</dbReference>
<dbReference type="EMBL" id="CAJVRL010000127">
    <property type="protein sequence ID" value="CAG8962043.1"/>
    <property type="molecule type" value="Genomic_DNA"/>
</dbReference>
<dbReference type="PRINTS" id="PR00080">
    <property type="entry name" value="SDRFAMILY"/>
</dbReference>
<dbReference type="OrthoDB" id="191139at2759"/>